<reference evidence="13 14" key="3">
    <citation type="journal article" date="2010" name="BMC Genomics">
        <title>Transcriptome sequencing and comparative analysis of cucumber flowers with different sex types.</title>
        <authorList>
            <person name="Guo S."/>
            <person name="Zheng Y."/>
            <person name="Joung J.G."/>
            <person name="Liu S."/>
            <person name="Zhang Z."/>
            <person name="Crasta O.R."/>
            <person name="Sobral B.W."/>
            <person name="Xu Y."/>
            <person name="Huang S."/>
            <person name="Fei Z."/>
        </authorList>
    </citation>
    <scope>NUCLEOTIDE SEQUENCE [LARGE SCALE GENOMIC DNA]</scope>
    <source>
        <strain evidence="14">cv. 9930</strain>
    </source>
</reference>
<dbReference type="EMBL" id="CM002922">
    <property type="protein sequence ID" value="KGN65287.1"/>
    <property type="molecule type" value="Genomic_DNA"/>
</dbReference>
<reference evidence="13 14" key="2">
    <citation type="journal article" date="2009" name="PLoS ONE">
        <title>An integrated genetic and cytogenetic map of the cucumber genome.</title>
        <authorList>
            <person name="Ren Y."/>
            <person name="Zhang Z."/>
            <person name="Liu J."/>
            <person name="Staub J.E."/>
            <person name="Han Y."/>
            <person name="Cheng Z."/>
            <person name="Li X."/>
            <person name="Lu J."/>
            <person name="Miao H."/>
            <person name="Kang H."/>
            <person name="Xie B."/>
            <person name="Gu X."/>
            <person name="Wang X."/>
            <person name="Du Y."/>
            <person name="Jin W."/>
            <person name="Huang S."/>
        </authorList>
    </citation>
    <scope>NUCLEOTIDE SEQUENCE [LARGE SCALE GENOMIC DNA]</scope>
    <source>
        <strain evidence="14">cv. 9930</strain>
    </source>
</reference>
<evidence type="ECO:0000256" key="4">
    <source>
        <dbReference type="ARBA" id="ARBA00022989"/>
    </source>
</evidence>
<sequence>MNLRVGIPIKQGFQEFVDTNINDPQSSSGFCIDIFLNAIQLIPITINYTFVPFMNQIGKSNGSYDELLQQIVDQKVDAVVGDITIVANRSQLVDFPLPYLQSEVTLLISKQNDNDGDIWAFPKGSPLVAYFSRAILNVNEDVYKMSKIEKEYFSNPDAPPIPNFSDSSLDVRRFGGLFIIMALTKMEHNAQTTQSGSEHSVSEIAEATTPNHGDSTEEPHNLGIRIQGTVSQA</sequence>
<dbReference type="AlphaFoldDB" id="A0A0A0LWR2"/>
<keyword evidence="2" id="KW-0813">Transport</keyword>
<keyword evidence="3" id="KW-0812">Transmembrane</keyword>
<dbReference type="SUPFAM" id="SSF53850">
    <property type="entry name" value="Periplasmic binding protein-like II"/>
    <property type="match status" value="1"/>
</dbReference>
<dbReference type="Gramene" id="KGN65287">
    <property type="protein sequence ID" value="KGN65287"/>
    <property type="gene ID" value="Csa_1G295160"/>
</dbReference>
<keyword evidence="7" id="KW-0675">Receptor</keyword>
<evidence type="ECO:0000256" key="10">
    <source>
        <dbReference type="ARBA" id="ARBA00023303"/>
    </source>
</evidence>
<protein>
    <recommendedName>
        <fullName evidence="12">Ionotropic glutamate receptor C-terminal domain-containing protein</fullName>
    </recommendedName>
</protein>
<dbReference type="Proteomes" id="UP000029981">
    <property type="component" value="Chromosome 1"/>
</dbReference>
<evidence type="ECO:0000256" key="6">
    <source>
        <dbReference type="ARBA" id="ARBA00023136"/>
    </source>
</evidence>
<dbReference type="Pfam" id="PF10613">
    <property type="entry name" value="Lig_chan-Glu_bd"/>
    <property type="match status" value="1"/>
</dbReference>
<dbReference type="PANTHER" id="PTHR18966">
    <property type="entry name" value="IONOTROPIC GLUTAMATE RECEPTOR"/>
    <property type="match status" value="1"/>
</dbReference>
<reference evidence="13 14" key="4">
    <citation type="journal article" date="2011" name="BMC Genomics">
        <title>RNA-Seq improves annotation of protein-coding genes in the cucumber genome.</title>
        <authorList>
            <person name="Li Z."/>
            <person name="Zhang Z."/>
            <person name="Yan P."/>
            <person name="Huang S."/>
            <person name="Fei Z."/>
            <person name="Lin K."/>
        </authorList>
    </citation>
    <scope>NUCLEOTIDE SEQUENCE [LARGE SCALE GENOMIC DNA]</scope>
    <source>
        <strain evidence="14">cv. 9930</strain>
    </source>
</reference>
<evidence type="ECO:0000256" key="9">
    <source>
        <dbReference type="ARBA" id="ARBA00023286"/>
    </source>
</evidence>
<keyword evidence="14" id="KW-1185">Reference proteome</keyword>
<dbReference type="GO" id="GO:0015276">
    <property type="term" value="F:ligand-gated monoatomic ion channel activity"/>
    <property type="evidence" value="ECO:0007669"/>
    <property type="project" value="InterPro"/>
</dbReference>
<dbReference type="eggNOG" id="KOG1052">
    <property type="taxonomic scope" value="Eukaryota"/>
</dbReference>
<dbReference type="FunFam" id="3.40.190.10:FF:000054">
    <property type="entry name" value="Glutamate receptor"/>
    <property type="match status" value="1"/>
</dbReference>
<dbReference type="InterPro" id="IPR019594">
    <property type="entry name" value="Glu/Gly-bd"/>
</dbReference>
<dbReference type="InterPro" id="IPR001320">
    <property type="entry name" value="Iontro_rcpt_C"/>
</dbReference>
<keyword evidence="9" id="KW-1071">Ligand-gated ion channel</keyword>
<dbReference type="InterPro" id="IPR015683">
    <property type="entry name" value="Ionotropic_Glu_rcpt"/>
</dbReference>
<organism evidence="13 14">
    <name type="scientific">Cucumis sativus</name>
    <name type="common">Cucumber</name>
    <dbReference type="NCBI Taxonomy" id="3659"/>
    <lineage>
        <taxon>Eukaryota</taxon>
        <taxon>Viridiplantae</taxon>
        <taxon>Streptophyta</taxon>
        <taxon>Embryophyta</taxon>
        <taxon>Tracheophyta</taxon>
        <taxon>Spermatophyta</taxon>
        <taxon>Magnoliopsida</taxon>
        <taxon>eudicotyledons</taxon>
        <taxon>Gunneridae</taxon>
        <taxon>Pentapetalae</taxon>
        <taxon>rosids</taxon>
        <taxon>fabids</taxon>
        <taxon>Cucurbitales</taxon>
        <taxon>Cucurbitaceae</taxon>
        <taxon>Benincaseae</taxon>
        <taxon>Cucumis</taxon>
    </lineage>
</organism>
<evidence type="ECO:0000313" key="14">
    <source>
        <dbReference type="Proteomes" id="UP000029981"/>
    </source>
</evidence>
<evidence type="ECO:0000259" key="12">
    <source>
        <dbReference type="SMART" id="SM00079"/>
    </source>
</evidence>
<keyword evidence="10" id="KW-0407">Ion channel</keyword>
<evidence type="ECO:0000256" key="3">
    <source>
        <dbReference type="ARBA" id="ARBA00022692"/>
    </source>
</evidence>
<evidence type="ECO:0000313" key="13">
    <source>
        <dbReference type="EMBL" id="KGN65287.1"/>
    </source>
</evidence>
<gene>
    <name evidence="13" type="ORF">Csa_1G295160</name>
</gene>
<reference evidence="13 14" key="1">
    <citation type="journal article" date="2009" name="Nat. Genet.">
        <title>The genome of the cucumber, Cucumis sativus L.</title>
        <authorList>
            <person name="Huang S."/>
            <person name="Li R."/>
            <person name="Zhang Z."/>
            <person name="Li L."/>
            <person name="Gu X."/>
            <person name="Fan W."/>
            <person name="Lucas W.J."/>
            <person name="Wang X."/>
            <person name="Xie B."/>
            <person name="Ni P."/>
            <person name="Ren Y."/>
            <person name="Zhu H."/>
            <person name="Li J."/>
            <person name="Lin K."/>
            <person name="Jin W."/>
            <person name="Fei Z."/>
            <person name="Li G."/>
            <person name="Staub J."/>
            <person name="Kilian A."/>
            <person name="van der Vossen E.A."/>
            <person name="Wu Y."/>
            <person name="Guo J."/>
            <person name="He J."/>
            <person name="Jia Z."/>
            <person name="Ren Y."/>
            <person name="Tian G."/>
            <person name="Lu Y."/>
            <person name="Ruan J."/>
            <person name="Qian W."/>
            <person name="Wang M."/>
            <person name="Huang Q."/>
            <person name="Li B."/>
            <person name="Xuan Z."/>
            <person name="Cao J."/>
            <person name="Asan"/>
            <person name="Wu Z."/>
            <person name="Zhang J."/>
            <person name="Cai Q."/>
            <person name="Bai Y."/>
            <person name="Zhao B."/>
            <person name="Han Y."/>
            <person name="Li Y."/>
            <person name="Li X."/>
            <person name="Wang S."/>
            <person name="Shi Q."/>
            <person name="Liu S."/>
            <person name="Cho W.K."/>
            <person name="Kim J.Y."/>
            <person name="Xu Y."/>
            <person name="Heller-Uszynska K."/>
            <person name="Miao H."/>
            <person name="Cheng Z."/>
            <person name="Zhang S."/>
            <person name="Wu J."/>
            <person name="Yang Y."/>
            <person name="Kang H."/>
            <person name="Li M."/>
            <person name="Liang H."/>
            <person name="Ren X."/>
            <person name="Shi Z."/>
            <person name="Wen M."/>
            <person name="Jian M."/>
            <person name="Yang H."/>
            <person name="Zhang G."/>
            <person name="Yang Z."/>
            <person name="Chen R."/>
            <person name="Liu S."/>
            <person name="Li J."/>
            <person name="Ma L."/>
            <person name="Liu H."/>
            <person name="Zhou Y."/>
            <person name="Zhao J."/>
            <person name="Fang X."/>
            <person name="Li G."/>
            <person name="Fang L."/>
            <person name="Li Y."/>
            <person name="Liu D."/>
            <person name="Zheng H."/>
            <person name="Zhang Y."/>
            <person name="Qin N."/>
            <person name="Li Z."/>
            <person name="Yang G."/>
            <person name="Yang S."/>
            <person name="Bolund L."/>
            <person name="Kristiansen K."/>
            <person name="Zheng H."/>
            <person name="Li S."/>
            <person name="Zhang X."/>
            <person name="Yang H."/>
            <person name="Wang J."/>
            <person name="Sun R."/>
            <person name="Zhang B."/>
            <person name="Jiang S."/>
            <person name="Wang J."/>
            <person name="Du Y."/>
            <person name="Li S."/>
        </authorList>
    </citation>
    <scope>NUCLEOTIDE SEQUENCE [LARGE SCALE GENOMIC DNA]</scope>
    <source>
        <strain evidence="14">cv. 9930</strain>
    </source>
</reference>
<accession>A0A0A0LWR2</accession>
<comment type="subcellular location">
    <subcellularLocation>
        <location evidence="1">Membrane</location>
        <topology evidence="1">Multi-pass membrane protein</topology>
    </subcellularLocation>
</comment>
<keyword evidence="4" id="KW-1133">Transmembrane helix</keyword>
<dbReference type="Gene3D" id="3.40.190.10">
    <property type="entry name" value="Periplasmic binding protein-like II"/>
    <property type="match status" value="1"/>
</dbReference>
<keyword evidence="8" id="KW-0325">Glycoprotein</keyword>
<evidence type="ECO:0000256" key="7">
    <source>
        <dbReference type="ARBA" id="ARBA00023170"/>
    </source>
</evidence>
<evidence type="ECO:0000256" key="11">
    <source>
        <dbReference type="SAM" id="MobiDB-lite"/>
    </source>
</evidence>
<name>A0A0A0LWR2_CUCSA</name>
<evidence type="ECO:0000256" key="1">
    <source>
        <dbReference type="ARBA" id="ARBA00004141"/>
    </source>
</evidence>
<dbReference type="SMART" id="SM00079">
    <property type="entry name" value="PBPe"/>
    <property type="match status" value="1"/>
</dbReference>
<evidence type="ECO:0000256" key="5">
    <source>
        <dbReference type="ARBA" id="ARBA00023065"/>
    </source>
</evidence>
<dbReference type="GO" id="GO:0016020">
    <property type="term" value="C:membrane"/>
    <property type="evidence" value="ECO:0007669"/>
    <property type="project" value="UniProtKB-SubCell"/>
</dbReference>
<evidence type="ECO:0000256" key="2">
    <source>
        <dbReference type="ARBA" id="ARBA00022448"/>
    </source>
</evidence>
<feature type="region of interest" description="Disordered" evidence="11">
    <location>
        <begin position="189"/>
        <end position="233"/>
    </location>
</feature>
<feature type="compositionally biased region" description="Polar residues" evidence="11">
    <location>
        <begin position="189"/>
        <end position="199"/>
    </location>
</feature>
<keyword evidence="5" id="KW-0406">Ion transport</keyword>
<feature type="domain" description="Ionotropic glutamate receptor C-terminal" evidence="12">
    <location>
        <begin position="2"/>
        <end position="228"/>
    </location>
</feature>
<proteinExistence type="predicted"/>
<evidence type="ECO:0000256" key="8">
    <source>
        <dbReference type="ARBA" id="ARBA00023180"/>
    </source>
</evidence>
<keyword evidence="6" id="KW-0472">Membrane</keyword>